<dbReference type="Gene3D" id="3.60.10.10">
    <property type="entry name" value="Endonuclease/exonuclease/phosphatase"/>
    <property type="match status" value="1"/>
</dbReference>
<dbReference type="SUPFAM" id="SSF56672">
    <property type="entry name" value="DNA/RNA polymerases"/>
    <property type="match status" value="1"/>
</dbReference>
<evidence type="ECO:0000259" key="1">
    <source>
        <dbReference type="PROSITE" id="PS50878"/>
    </source>
</evidence>
<dbReference type="PANTHER" id="PTHR31635:SF196">
    <property type="entry name" value="REVERSE TRANSCRIPTASE DOMAIN-CONTAINING PROTEIN-RELATED"/>
    <property type="match status" value="1"/>
</dbReference>
<dbReference type="SUPFAM" id="SSF56219">
    <property type="entry name" value="DNase I-like"/>
    <property type="match status" value="1"/>
</dbReference>
<sequence length="1001" mass="117671">METEGMLVWGGDFNVVLNTKLDTTNSKKQQNSTTKKFKLAVEEFGFVDIWRELHPNIKDYTHYSAPNKSYSRIDYFFINKSDIYKVKECEIEETSISDHSSLILKLNLLSRKCKTAWRLNVGLLNYKTIKAEISHDIKTYIEENDDGQVNPVMVWDALKAVIRGKLIAKTAALKKSRVEAYEKERVQLTELEKQHKLTQNPNLLIKIKEVRNNIDKILTYEIEKKSKFIRQSYHEVGSKGTKLLAKKLKKQQSDRNIHRMKDGETNQMIYDPEIIEDMFRTYYQRLYSQPSSAEDGQIKAFLESLDLPSIGETQNKLLTSHITRIEIQKAINRLKNGKTPGSDGLPSEWYKSFNEDLLPLLENSFNYTLEHALLPPSWREAIITVIPKKRRSETCSDYRPISILNMDYKIYTSVLAKRFEQFIGDIIDEDQTGFIRGRQTRDNIRRALHIVDHIQNKKIKAVLISLDAEKAFDSVGWNFLYKTLEKFGFNEKAVQCVRTLYQSPMARIKINGNLTDNIKLERSTRQGCCLSPTLFAIYIEPLAQYIRQHKDLKGIDIYNETHTIGLFADDVICYLSDPENSLPCLINQLETFGFYSGYKLNLKKTQVLTFGYTPSETIRQNYNLNWNSNMMTYLGIKLTKNMDDLYKANFIGVDQEIRRDIRRWDVLTLDFSSRIEAIKMNVLPRLLYLFLALPIEIPDRQFKTWNQISSRFIWNGKKPRIKFDILQLEKEKGGMALPDFREYYHAAQISPIMNISDKNYEAKWKNIEQRVQGRELRSIIGDIEATKSILRTVDTVTRFSLGKWLYIIRKCKLEKHLCLIQWPAYNKYFIQDLQFKQWLGRGLTALSVVLKDGHFKSFQELQQEFALRTQDHFRYLQLRDFYNKEIKHKIDPNENGIVKMLIEIYKGKKHRTVSLLYKYLLENRGTNTLEIKTKWERELGILLTEDDWLNIWKTQITTSSSRIWREYCWKNVIRFFITPKITSKFKSRVQPCWRDCGALNV</sequence>
<evidence type="ECO:0000313" key="3">
    <source>
        <dbReference type="Proteomes" id="UP000264800"/>
    </source>
</evidence>
<protein>
    <recommendedName>
        <fullName evidence="1">Reverse transcriptase domain-containing protein</fullName>
    </recommendedName>
</protein>
<dbReference type="Pfam" id="PF00078">
    <property type="entry name" value="RVT_1"/>
    <property type="match status" value="1"/>
</dbReference>
<dbReference type="PROSITE" id="PS50878">
    <property type="entry name" value="RT_POL"/>
    <property type="match status" value="1"/>
</dbReference>
<dbReference type="CDD" id="cd01650">
    <property type="entry name" value="RT_nLTR_like"/>
    <property type="match status" value="1"/>
</dbReference>
<dbReference type="PANTHER" id="PTHR31635">
    <property type="entry name" value="REVERSE TRANSCRIPTASE DOMAIN-CONTAINING PROTEIN-RELATED"/>
    <property type="match status" value="1"/>
</dbReference>
<dbReference type="OMA" id="THTELSC"/>
<evidence type="ECO:0000313" key="2">
    <source>
        <dbReference type="Ensembl" id="ENSKMAP00000004573.1"/>
    </source>
</evidence>
<dbReference type="InterPro" id="IPR000477">
    <property type="entry name" value="RT_dom"/>
</dbReference>
<dbReference type="InterPro" id="IPR043502">
    <property type="entry name" value="DNA/RNA_pol_sf"/>
</dbReference>
<keyword evidence="3" id="KW-1185">Reference proteome</keyword>
<name>A0A3Q2ZLE5_KRYMA</name>
<organism evidence="2 3">
    <name type="scientific">Kryptolebias marmoratus</name>
    <name type="common">Mangrove killifish</name>
    <name type="synonym">Rivulus marmoratus</name>
    <dbReference type="NCBI Taxonomy" id="37003"/>
    <lineage>
        <taxon>Eukaryota</taxon>
        <taxon>Metazoa</taxon>
        <taxon>Chordata</taxon>
        <taxon>Craniata</taxon>
        <taxon>Vertebrata</taxon>
        <taxon>Euteleostomi</taxon>
        <taxon>Actinopterygii</taxon>
        <taxon>Neopterygii</taxon>
        <taxon>Teleostei</taxon>
        <taxon>Neoteleostei</taxon>
        <taxon>Acanthomorphata</taxon>
        <taxon>Ovalentaria</taxon>
        <taxon>Atherinomorphae</taxon>
        <taxon>Cyprinodontiformes</taxon>
        <taxon>Rivulidae</taxon>
        <taxon>Kryptolebias</taxon>
    </lineage>
</organism>
<dbReference type="Proteomes" id="UP000264800">
    <property type="component" value="Unplaced"/>
</dbReference>
<dbReference type="InterPro" id="IPR036691">
    <property type="entry name" value="Endo/exonu/phosph_ase_sf"/>
</dbReference>
<accession>A0A3Q2ZLE5</accession>
<dbReference type="GeneTree" id="ENSGT00940000163630"/>
<reference evidence="2" key="1">
    <citation type="submission" date="2025-08" db="UniProtKB">
        <authorList>
            <consortium name="Ensembl"/>
        </authorList>
    </citation>
    <scope>IDENTIFICATION</scope>
</reference>
<dbReference type="STRING" id="37003.ENSKMAP00000004573"/>
<reference evidence="2" key="2">
    <citation type="submission" date="2025-09" db="UniProtKB">
        <authorList>
            <consortium name="Ensembl"/>
        </authorList>
    </citation>
    <scope>IDENTIFICATION</scope>
</reference>
<dbReference type="AlphaFoldDB" id="A0A3Q2ZLE5"/>
<feature type="domain" description="Reverse transcriptase" evidence="1">
    <location>
        <begin position="367"/>
        <end position="638"/>
    </location>
</feature>
<proteinExistence type="predicted"/>
<dbReference type="Ensembl" id="ENSKMAT00000004658.1">
    <property type="protein sequence ID" value="ENSKMAP00000004573.1"/>
    <property type="gene ID" value="ENSKMAG00000003480.1"/>
</dbReference>